<comment type="caution">
    <text evidence="3">The sequence shown here is derived from an EMBL/GenBank/DDBJ whole genome shotgun (WGS) entry which is preliminary data.</text>
</comment>
<keyword evidence="4" id="KW-1185">Reference proteome</keyword>
<reference evidence="3" key="1">
    <citation type="submission" date="2020-11" db="EMBL/GenBank/DDBJ databases">
        <authorList>
            <consortium name="DOE Joint Genome Institute"/>
            <person name="Ahrendt S."/>
            <person name="Riley R."/>
            <person name="Andreopoulos W."/>
            <person name="Labutti K."/>
            <person name="Pangilinan J."/>
            <person name="Ruiz-Duenas F.J."/>
            <person name="Barrasa J.M."/>
            <person name="Sanchez-Garcia M."/>
            <person name="Camarero S."/>
            <person name="Miyauchi S."/>
            <person name="Serrano A."/>
            <person name="Linde D."/>
            <person name="Babiker R."/>
            <person name="Drula E."/>
            <person name="Ayuso-Fernandez I."/>
            <person name="Pacheco R."/>
            <person name="Padilla G."/>
            <person name="Ferreira P."/>
            <person name="Barriuso J."/>
            <person name="Kellner H."/>
            <person name="Castanera R."/>
            <person name="Alfaro M."/>
            <person name="Ramirez L."/>
            <person name="Pisabarro A.G."/>
            <person name="Kuo A."/>
            <person name="Tritt A."/>
            <person name="Lipzen A."/>
            <person name="He G."/>
            <person name="Yan M."/>
            <person name="Ng V."/>
            <person name="Cullen D."/>
            <person name="Martin F."/>
            <person name="Rosso M.-N."/>
            <person name="Henrissat B."/>
            <person name="Hibbett D."/>
            <person name="Martinez A.T."/>
            <person name="Grigoriev I.V."/>
        </authorList>
    </citation>
    <scope>NUCLEOTIDE SEQUENCE</scope>
    <source>
        <strain evidence="3">AH 40177</strain>
    </source>
</reference>
<dbReference type="InterPro" id="IPR045341">
    <property type="entry name" value="DUF6532"/>
</dbReference>
<feature type="compositionally biased region" description="Polar residues" evidence="1">
    <location>
        <begin position="202"/>
        <end position="213"/>
    </location>
</feature>
<protein>
    <recommendedName>
        <fullName evidence="2">DUF6532 domain-containing protein</fullName>
    </recommendedName>
</protein>
<name>A0A9P5U5U2_9AGAR</name>
<dbReference type="EMBL" id="JADNRY010000064">
    <property type="protein sequence ID" value="KAF9068160.1"/>
    <property type="molecule type" value="Genomic_DNA"/>
</dbReference>
<feature type="compositionally biased region" description="Acidic residues" evidence="1">
    <location>
        <begin position="164"/>
        <end position="179"/>
    </location>
</feature>
<organism evidence="3 4">
    <name type="scientific">Rhodocollybia butyracea</name>
    <dbReference type="NCBI Taxonomy" id="206335"/>
    <lineage>
        <taxon>Eukaryota</taxon>
        <taxon>Fungi</taxon>
        <taxon>Dikarya</taxon>
        <taxon>Basidiomycota</taxon>
        <taxon>Agaricomycotina</taxon>
        <taxon>Agaricomycetes</taxon>
        <taxon>Agaricomycetidae</taxon>
        <taxon>Agaricales</taxon>
        <taxon>Marasmiineae</taxon>
        <taxon>Omphalotaceae</taxon>
        <taxon>Rhodocollybia</taxon>
    </lineage>
</organism>
<dbReference type="Proteomes" id="UP000772434">
    <property type="component" value="Unassembled WGS sequence"/>
</dbReference>
<feature type="compositionally biased region" description="Acidic residues" evidence="1">
    <location>
        <begin position="144"/>
        <end position="154"/>
    </location>
</feature>
<evidence type="ECO:0000313" key="3">
    <source>
        <dbReference type="EMBL" id="KAF9068160.1"/>
    </source>
</evidence>
<feature type="region of interest" description="Disordered" evidence="1">
    <location>
        <begin position="1"/>
        <end position="238"/>
    </location>
</feature>
<dbReference type="OrthoDB" id="2986789at2759"/>
<sequence length="596" mass="65214">MPAAPTTRSGRKSAVDNSQPENQTGDPEKPAPRRELRARKRKNGAATDKESVDQTAQPPEKRARKQPKATTTIGTPQASQQKTSTTNPALKPVPNARPVSNEGTTAKKDQRKMPAPRPVQQRRGQAPLIPSDDEGKHNFYQDNEKEDTEPELSELEGNSNGKDEQDEQEMDDDAGDLFNEESVKVVSQSGYDGHRGRGGRGSQTKDSSPSMDPSTEPLPHSNPSEQRENDSDEDDAVPFAPVTNQARRRAQRLAEELPQIVVNSQLPPSTSTVSSENEYEWLPRTNITLQPFTGATRAFTISLNPQSSHIKSILRAASRHGAIKLLTDCEFCGLETSGLHGLTFASLVHCSDAKGYDGELDISHRLEKGDMAQYILPLVKYAAQRISIDRKTLKTGFSSVILTAFGIDNSAAGTENARKLVMNADYIYPTLPNGSFDYDRPFQHSVISQYLGVAVFGTSKYSRRISAEKTTIFVSSVEEKPLELELPKAMVAMAGCVIHAILKDHSASTDSKFPPPGLQTQWATFIELLDTLEKASKMNYHKFMHKLYLKASKTVAPAAHGLSKEQILKRINFAAFAASGDSDDDGGAPNEASISD</sequence>
<evidence type="ECO:0000256" key="1">
    <source>
        <dbReference type="SAM" id="MobiDB-lite"/>
    </source>
</evidence>
<feature type="compositionally biased region" description="Polar residues" evidence="1">
    <location>
        <begin position="68"/>
        <end position="88"/>
    </location>
</feature>
<feature type="compositionally biased region" description="Basic and acidic residues" evidence="1">
    <location>
        <begin position="133"/>
        <end position="143"/>
    </location>
</feature>
<proteinExistence type="predicted"/>
<dbReference type="Pfam" id="PF20149">
    <property type="entry name" value="DUF6532"/>
    <property type="match status" value="1"/>
</dbReference>
<evidence type="ECO:0000259" key="2">
    <source>
        <dbReference type="Pfam" id="PF20149"/>
    </source>
</evidence>
<feature type="compositionally biased region" description="Basic and acidic residues" evidence="1">
    <location>
        <begin position="26"/>
        <end position="35"/>
    </location>
</feature>
<gene>
    <name evidence="3" type="ORF">BDP27DRAFT_1422197</name>
</gene>
<accession>A0A9P5U5U2</accession>
<feature type="domain" description="DUF6532" evidence="2">
    <location>
        <begin position="374"/>
        <end position="531"/>
    </location>
</feature>
<evidence type="ECO:0000313" key="4">
    <source>
        <dbReference type="Proteomes" id="UP000772434"/>
    </source>
</evidence>
<feature type="compositionally biased region" description="Polar residues" evidence="1">
    <location>
        <begin position="15"/>
        <end position="25"/>
    </location>
</feature>
<dbReference type="AlphaFoldDB" id="A0A9P5U5U2"/>